<dbReference type="Proteomes" id="UP000323733">
    <property type="component" value="Unassembled WGS sequence"/>
</dbReference>
<dbReference type="EMBL" id="AP017646">
    <property type="protein sequence ID" value="BAW29899.1"/>
    <property type="molecule type" value="Genomic_DNA"/>
</dbReference>
<keyword evidence="1" id="KW-0812">Transmembrane</keyword>
<reference evidence="2 4" key="1">
    <citation type="submission" date="2016-09" db="EMBL/GenBank/DDBJ databases">
        <title>Complete Genome Sequence of Methanosarcina thermophila MT-1.</title>
        <authorList>
            <person name="Kouzuma A."/>
        </authorList>
    </citation>
    <scope>NUCLEOTIDE SEQUENCE [LARGE SCALE GENOMIC DNA]</scope>
    <source>
        <strain evidence="2 4">MT-1</strain>
    </source>
</reference>
<organism evidence="3 5">
    <name type="scientific">Methanosarcina thermophila</name>
    <dbReference type="NCBI Taxonomy" id="2210"/>
    <lineage>
        <taxon>Archaea</taxon>
        <taxon>Methanobacteriati</taxon>
        <taxon>Methanobacteriota</taxon>
        <taxon>Stenosarchaea group</taxon>
        <taxon>Methanomicrobia</taxon>
        <taxon>Methanosarcinales</taxon>
        <taxon>Methanosarcinaceae</taxon>
        <taxon>Methanosarcina</taxon>
    </lineage>
</organism>
<accession>A0A1I7AEH6</accession>
<protein>
    <submittedName>
        <fullName evidence="3">Uncharacterized protein</fullName>
    </submittedName>
</protein>
<gene>
    <name evidence="2" type="ORF">MESMT1_1969</name>
    <name evidence="3" type="ORF">SAMN02910340_02089</name>
</gene>
<keyword evidence="1" id="KW-0472">Membrane</keyword>
<dbReference type="Proteomes" id="UP000265557">
    <property type="component" value="Chromosome"/>
</dbReference>
<accession>A0A3G9CY16</accession>
<dbReference type="EMBL" id="FPAO01000008">
    <property type="protein sequence ID" value="SFT73349.1"/>
    <property type="molecule type" value="Genomic_DNA"/>
</dbReference>
<evidence type="ECO:0000313" key="4">
    <source>
        <dbReference type="Proteomes" id="UP000265557"/>
    </source>
</evidence>
<proteinExistence type="predicted"/>
<name>A0A1I7AEH6_METTE</name>
<reference evidence="3 5" key="2">
    <citation type="submission" date="2016-10" db="EMBL/GenBank/DDBJ databases">
        <authorList>
            <person name="Varghese N."/>
            <person name="Submissions S."/>
        </authorList>
    </citation>
    <scope>NUCLEOTIDE SEQUENCE [LARGE SCALE GENOMIC DNA]</scope>
    <source>
        <strain evidence="3 5">DSM 11855</strain>
    </source>
</reference>
<evidence type="ECO:0000256" key="1">
    <source>
        <dbReference type="SAM" id="Phobius"/>
    </source>
</evidence>
<sequence>MTRKNLLLIPIFFTLLVTSVLFFYVVYAINTGTYLNREPVERYYFEYDIKVTGLSGKEVGGTTVIMVPIPASKEGKFFTPFTQKPDFIQRFLLKIMHKPEQDRIGPYFENISETLDNKEIMGNWVTFIAETDKGHMLGFRTNETRLEDISYGGCFVADYFDIFDPINNGSPMLFPVENMSDVYSTPYGDYTKYASNPKYNTYIYLSDNLKGGENVSFFVYLTANNDPYEWPEKYRGRYNNLLLAKVNDTGYVKVRTIMGQEIPWGNDSLEVMSTQYFSDFYADETSDNVNVTPSYTVVA</sequence>
<keyword evidence="5" id="KW-1185">Reference proteome</keyword>
<evidence type="ECO:0000313" key="3">
    <source>
        <dbReference type="EMBL" id="SFT73349.1"/>
    </source>
</evidence>
<evidence type="ECO:0000313" key="5">
    <source>
        <dbReference type="Proteomes" id="UP000323733"/>
    </source>
</evidence>
<keyword evidence="1" id="KW-1133">Transmembrane helix</keyword>
<feature type="transmembrane region" description="Helical" evidence="1">
    <location>
        <begin position="7"/>
        <end position="29"/>
    </location>
</feature>
<evidence type="ECO:0000313" key="2">
    <source>
        <dbReference type="EMBL" id="BAW29899.1"/>
    </source>
</evidence>
<dbReference type="AlphaFoldDB" id="A0A1I7AEH6"/>